<feature type="transmembrane region" description="Helical" evidence="1">
    <location>
        <begin position="415"/>
        <end position="440"/>
    </location>
</feature>
<comment type="caution">
    <text evidence="2">The sequence shown here is derived from an EMBL/GenBank/DDBJ whole genome shotgun (WGS) entry which is preliminary data.</text>
</comment>
<evidence type="ECO:0000313" key="2">
    <source>
        <dbReference type="EMBL" id="PQA87530.1"/>
    </source>
</evidence>
<keyword evidence="1" id="KW-0812">Transmembrane</keyword>
<dbReference type="RefSeq" id="WP_104830347.1">
    <property type="nucleotide sequence ID" value="NZ_PJCH01000007.1"/>
</dbReference>
<sequence length="451" mass="48831">MGLRIFSVVGESLHFGGRRMETIARVAWLPVLLSMIASMAAVFAMASVIAGQVITFADIPSFASAQQQVGRYAARGFQNNPGAMWTITLASLLAQGILTASIIAPLIRYAGLGEKPAPGIVHAPFGDGELRFLAASLFSLLFVAVLVFGPVALTTFYTLKYIAAALSQTMASFPNPESLHTIEITTVGDAVAESGQSWIYNRIIPLAAAAPLAILFWLFLFFHFAPENRPNAPEPGNAVLRALTTFAVAVLLLAGAYFFFAELMLSRFRENVGFLGYVSSLFDAANLNMTGVLKSLNFTMQAPSARVLFFGVVSFFVMNYISLRLFAYPGVVVCRKSMALGGVFSVTRGWNILRLAVILTLIGLLLFVVQAVVLNAVLLPLVLRSLQVLASATAVSTKLVNSGVTAEWVMPFFVWVWNIIKILVNIVWAFFSFGVTAGLYGRLYRESEAGH</sequence>
<keyword evidence="1" id="KW-0472">Membrane</keyword>
<keyword evidence="3" id="KW-1185">Reference proteome</keyword>
<feature type="transmembrane region" description="Helical" evidence="1">
    <location>
        <begin position="355"/>
        <end position="379"/>
    </location>
</feature>
<evidence type="ECO:0000256" key="1">
    <source>
        <dbReference type="SAM" id="Phobius"/>
    </source>
</evidence>
<dbReference type="OrthoDB" id="9829896at2"/>
<name>A0A2S7K4V0_9PROT</name>
<organism evidence="2 3">
    <name type="scientific">Hyphococcus luteus</name>
    <dbReference type="NCBI Taxonomy" id="2058213"/>
    <lineage>
        <taxon>Bacteria</taxon>
        <taxon>Pseudomonadati</taxon>
        <taxon>Pseudomonadota</taxon>
        <taxon>Alphaproteobacteria</taxon>
        <taxon>Parvularculales</taxon>
        <taxon>Parvularculaceae</taxon>
        <taxon>Hyphococcus</taxon>
    </lineage>
</organism>
<feature type="transmembrane region" description="Helical" evidence="1">
    <location>
        <begin position="27"/>
        <end position="50"/>
    </location>
</feature>
<feature type="transmembrane region" description="Helical" evidence="1">
    <location>
        <begin position="238"/>
        <end position="260"/>
    </location>
</feature>
<gene>
    <name evidence="2" type="ORF">CW354_12070</name>
</gene>
<keyword evidence="1" id="KW-1133">Transmembrane helix</keyword>
<dbReference type="AlphaFoldDB" id="A0A2S7K4V0"/>
<proteinExistence type="predicted"/>
<accession>A0A2S7K4V0</accession>
<feature type="transmembrane region" description="Helical" evidence="1">
    <location>
        <begin position="85"/>
        <end position="110"/>
    </location>
</feature>
<evidence type="ECO:0000313" key="3">
    <source>
        <dbReference type="Proteomes" id="UP000239504"/>
    </source>
</evidence>
<protein>
    <submittedName>
        <fullName evidence="2">Uncharacterized protein</fullName>
    </submittedName>
</protein>
<dbReference type="Proteomes" id="UP000239504">
    <property type="component" value="Unassembled WGS sequence"/>
</dbReference>
<feature type="transmembrane region" description="Helical" evidence="1">
    <location>
        <begin position="130"/>
        <end position="153"/>
    </location>
</feature>
<feature type="transmembrane region" description="Helical" evidence="1">
    <location>
        <begin position="309"/>
        <end position="334"/>
    </location>
</feature>
<dbReference type="EMBL" id="PJCH01000007">
    <property type="protein sequence ID" value="PQA87530.1"/>
    <property type="molecule type" value="Genomic_DNA"/>
</dbReference>
<reference evidence="2 3" key="1">
    <citation type="submission" date="2017-12" db="EMBL/GenBank/DDBJ databases">
        <authorList>
            <person name="Hurst M.R.H."/>
        </authorList>
    </citation>
    <scope>NUCLEOTIDE SEQUENCE [LARGE SCALE GENOMIC DNA]</scope>
    <source>
        <strain evidence="2 3">SY-3-19</strain>
    </source>
</reference>
<feature type="transmembrane region" description="Helical" evidence="1">
    <location>
        <begin position="203"/>
        <end position="226"/>
    </location>
</feature>